<dbReference type="Proteomes" id="UP000789920">
    <property type="component" value="Unassembled WGS sequence"/>
</dbReference>
<name>A0ACA9RQB6_9GLOM</name>
<keyword evidence="2" id="KW-1185">Reference proteome</keyword>
<protein>
    <submittedName>
        <fullName evidence="1">33713_t:CDS:1</fullName>
    </submittedName>
</protein>
<gene>
    <name evidence="1" type="ORF">RPERSI_LOCUS21968</name>
</gene>
<proteinExistence type="predicted"/>
<evidence type="ECO:0000313" key="1">
    <source>
        <dbReference type="EMBL" id="CAG8805588.1"/>
    </source>
</evidence>
<accession>A0ACA9RQB6</accession>
<dbReference type="EMBL" id="CAJVQC010065507">
    <property type="protein sequence ID" value="CAG8805588.1"/>
    <property type="molecule type" value="Genomic_DNA"/>
</dbReference>
<evidence type="ECO:0000313" key="2">
    <source>
        <dbReference type="Proteomes" id="UP000789920"/>
    </source>
</evidence>
<reference evidence="1" key="1">
    <citation type="submission" date="2021-06" db="EMBL/GenBank/DDBJ databases">
        <authorList>
            <person name="Kallberg Y."/>
            <person name="Tangrot J."/>
            <person name="Rosling A."/>
        </authorList>
    </citation>
    <scope>NUCLEOTIDE SEQUENCE</scope>
    <source>
        <strain evidence="1">MA461A</strain>
    </source>
</reference>
<comment type="caution">
    <text evidence="1">The sequence shown here is derived from an EMBL/GenBank/DDBJ whole genome shotgun (WGS) entry which is preliminary data.</text>
</comment>
<sequence length="46" mass="4955">MGSDNLKKGEVSRKDGPVAEPGLATKKDNSYSITKRTHPLTTKISP</sequence>
<organism evidence="1 2">
    <name type="scientific">Racocetra persica</name>
    <dbReference type="NCBI Taxonomy" id="160502"/>
    <lineage>
        <taxon>Eukaryota</taxon>
        <taxon>Fungi</taxon>
        <taxon>Fungi incertae sedis</taxon>
        <taxon>Mucoromycota</taxon>
        <taxon>Glomeromycotina</taxon>
        <taxon>Glomeromycetes</taxon>
        <taxon>Diversisporales</taxon>
        <taxon>Gigasporaceae</taxon>
        <taxon>Racocetra</taxon>
    </lineage>
</organism>